<sequence length="131" mass="15592">MRGIRRFGLRGKLSPRYLGPFEVLERVGAVAYKIALPPRLAGVHDVFHVSNLHKYIHDPEHILSFEPSEIPEDMTYEEFPAYIIDREVRKLRNRKIPYVKVRWSNHNDREATRELESAMREHYPHLFENLD</sequence>
<dbReference type="Pfam" id="PF24626">
    <property type="entry name" value="SH3_Tf2-1"/>
    <property type="match status" value="1"/>
</dbReference>
<keyword evidence="2" id="KW-1185">Reference proteome</keyword>
<proteinExistence type="predicted"/>
<name>A0A6P5GNB4_ANACO</name>
<dbReference type="InterPro" id="IPR056924">
    <property type="entry name" value="SH3_Tf2-1"/>
</dbReference>
<dbReference type="InterPro" id="IPR016197">
    <property type="entry name" value="Chromo-like_dom_sf"/>
</dbReference>
<reference evidence="2" key="1">
    <citation type="journal article" date="2015" name="Nat. Genet.">
        <title>The pineapple genome and the evolution of CAM photosynthesis.</title>
        <authorList>
            <person name="Ming R."/>
            <person name="VanBuren R."/>
            <person name="Wai C.M."/>
            <person name="Tang H."/>
            <person name="Schatz M.C."/>
            <person name="Bowers J.E."/>
            <person name="Lyons E."/>
            <person name="Wang M.L."/>
            <person name="Chen J."/>
            <person name="Biggers E."/>
            <person name="Zhang J."/>
            <person name="Huang L."/>
            <person name="Zhang L."/>
            <person name="Miao W."/>
            <person name="Zhang J."/>
            <person name="Ye Z."/>
            <person name="Miao C."/>
            <person name="Lin Z."/>
            <person name="Wang H."/>
            <person name="Zhou H."/>
            <person name="Yim W.C."/>
            <person name="Priest H.D."/>
            <person name="Zheng C."/>
            <person name="Woodhouse M."/>
            <person name="Edger P.P."/>
            <person name="Guyot R."/>
            <person name="Guo H.B."/>
            <person name="Guo H."/>
            <person name="Zheng G."/>
            <person name="Singh R."/>
            <person name="Sharma A."/>
            <person name="Min X."/>
            <person name="Zheng Y."/>
            <person name="Lee H."/>
            <person name="Gurtowski J."/>
            <person name="Sedlazeck F.J."/>
            <person name="Harkess A."/>
            <person name="McKain M.R."/>
            <person name="Liao Z."/>
            <person name="Fang J."/>
            <person name="Liu J."/>
            <person name="Zhang X."/>
            <person name="Zhang Q."/>
            <person name="Hu W."/>
            <person name="Qin Y."/>
            <person name="Wang K."/>
            <person name="Chen L.Y."/>
            <person name="Shirley N."/>
            <person name="Lin Y.R."/>
            <person name="Liu L.Y."/>
            <person name="Hernandez A.G."/>
            <person name="Wright C.L."/>
            <person name="Bulone V."/>
            <person name="Tuskan G.A."/>
            <person name="Heath K."/>
            <person name="Zee F."/>
            <person name="Moore P.H."/>
            <person name="Sunkar R."/>
            <person name="Leebens-Mack J.H."/>
            <person name="Mockler T."/>
            <person name="Bennetzen J.L."/>
            <person name="Freeling M."/>
            <person name="Sankoff D."/>
            <person name="Paterson A.H."/>
            <person name="Zhu X."/>
            <person name="Yang X."/>
            <person name="Smith J.A."/>
            <person name="Cushman J.C."/>
            <person name="Paull R.E."/>
            <person name="Yu Q."/>
        </authorList>
    </citation>
    <scope>NUCLEOTIDE SEQUENCE [LARGE SCALE GENOMIC DNA]</scope>
    <source>
        <strain evidence="2">cv. F153</strain>
    </source>
</reference>
<dbReference type="RefSeq" id="XP_020109292.1">
    <property type="nucleotide sequence ID" value="XM_020253703.1"/>
</dbReference>
<dbReference type="GeneID" id="109724771"/>
<dbReference type="OrthoDB" id="779927at2759"/>
<feature type="domain" description="Tf2-1-like SH3-like" evidence="1">
    <location>
        <begin position="5"/>
        <end position="55"/>
    </location>
</feature>
<accession>A0A6P5GNB4</accession>
<gene>
    <name evidence="3" type="primary">LOC109724771</name>
</gene>
<protein>
    <submittedName>
        <fullName evidence="3">Uncharacterized protein LOC109724771</fullName>
    </submittedName>
</protein>
<reference evidence="3" key="2">
    <citation type="submission" date="2025-08" db="UniProtKB">
        <authorList>
            <consortium name="RefSeq"/>
        </authorList>
    </citation>
    <scope>IDENTIFICATION</scope>
    <source>
        <tissue evidence="3">Leaf</tissue>
    </source>
</reference>
<evidence type="ECO:0000313" key="2">
    <source>
        <dbReference type="Proteomes" id="UP000515123"/>
    </source>
</evidence>
<evidence type="ECO:0000313" key="3">
    <source>
        <dbReference type="RefSeq" id="XP_020109292.1"/>
    </source>
</evidence>
<organism evidence="2 3">
    <name type="scientific">Ananas comosus</name>
    <name type="common">Pineapple</name>
    <name type="synonym">Ananas ananas</name>
    <dbReference type="NCBI Taxonomy" id="4615"/>
    <lineage>
        <taxon>Eukaryota</taxon>
        <taxon>Viridiplantae</taxon>
        <taxon>Streptophyta</taxon>
        <taxon>Embryophyta</taxon>
        <taxon>Tracheophyta</taxon>
        <taxon>Spermatophyta</taxon>
        <taxon>Magnoliopsida</taxon>
        <taxon>Liliopsida</taxon>
        <taxon>Poales</taxon>
        <taxon>Bromeliaceae</taxon>
        <taxon>Bromelioideae</taxon>
        <taxon>Ananas</taxon>
    </lineage>
</organism>
<evidence type="ECO:0000259" key="1">
    <source>
        <dbReference type="Pfam" id="PF24626"/>
    </source>
</evidence>
<dbReference type="AlphaFoldDB" id="A0A6P5GNB4"/>
<dbReference type="PANTHER" id="PTHR46148:SF60">
    <property type="entry name" value="CHROMO DOMAIN-CONTAINING PROTEIN"/>
    <property type="match status" value="1"/>
</dbReference>
<dbReference type="SUPFAM" id="SSF54160">
    <property type="entry name" value="Chromo domain-like"/>
    <property type="match status" value="1"/>
</dbReference>
<dbReference type="PANTHER" id="PTHR46148">
    <property type="entry name" value="CHROMO DOMAIN-CONTAINING PROTEIN"/>
    <property type="match status" value="1"/>
</dbReference>
<dbReference type="Proteomes" id="UP000515123">
    <property type="component" value="Linkage group 19"/>
</dbReference>